<gene>
    <name evidence="1" type="ORF">SAMN05421752_11152</name>
</gene>
<sequence>MQQYRPQPTPPGQPNNCLGCGTEIDGDAVEGIWVECEHWQAPNTYELHCLSCCIDQLNE</sequence>
<organism evidence="1 2">
    <name type="scientific">Natronorubrum thiooxidans</name>
    <dbReference type="NCBI Taxonomy" id="308853"/>
    <lineage>
        <taxon>Archaea</taxon>
        <taxon>Methanobacteriati</taxon>
        <taxon>Methanobacteriota</taxon>
        <taxon>Stenosarchaea group</taxon>
        <taxon>Halobacteria</taxon>
        <taxon>Halobacteriales</taxon>
        <taxon>Natrialbaceae</taxon>
        <taxon>Natronorubrum</taxon>
    </lineage>
</organism>
<reference evidence="2" key="1">
    <citation type="submission" date="2017-01" db="EMBL/GenBank/DDBJ databases">
        <authorList>
            <person name="Varghese N."/>
            <person name="Submissions S."/>
        </authorList>
    </citation>
    <scope>NUCLEOTIDE SEQUENCE [LARGE SCALE GENOMIC DNA]</scope>
    <source>
        <strain evidence="2">type strain: HArc-</strain>
    </source>
</reference>
<dbReference type="RefSeq" id="WP_076609942.1">
    <property type="nucleotide sequence ID" value="NZ_FTNR01000011.1"/>
</dbReference>
<proteinExistence type="predicted"/>
<dbReference type="Proteomes" id="UP000185936">
    <property type="component" value="Unassembled WGS sequence"/>
</dbReference>
<evidence type="ECO:0000313" key="2">
    <source>
        <dbReference type="Proteomes" id="UP000185936"/>
    </source>
</evidence>
<keyword evidence="2" id="KW-1185">Reference proteome</keyword>
<dbReference type="OrthoDB" id="199480at2157"/>
<accession>A0A1N7GCQ1</accession>
<protein>
    <submittedName>
        <fullName evidence="1">Uncharacterized protein</fullName>
    </submittedName>
</protein>
<evidence type="ECO:0000313" key="1">
    <source>
        <dbReference type="EMBL" id="SIS10328.1"/>
    </source>
</evidence>
<dbReference type="AlphaFoldDB" id="A0A1N7GCQ1"/>
<name>A0A1N7GCQ1_9EURY</name>
<dbReference type="EMBL" id="FTNR01000011">
    <property type="protein sequence ID" value="SIS10328.1"/>
    <property type="molecule type" value="Genomic_DNA"/>
</dbReference>